<evidence type="ECO:0000256" key="2">
    <source>
        <dbReference type="SAM" id="SignalP"/>
    </source>
</evidence>
<protein>
    <recommendedName>
        <fullName evidence="5">Secreted protein</fullName>
    </recommendedName>
</protein>
<feature type="signal peptide" evidence="2">
    <location>
        <begin position="1"/>
        <end position="17"/>
    </location>
</feature>
<sequence length="92" mass="10148">MLLLVYSLLLLFGRTSSSPLTTPNLPHRSHPTRTEHVHNPRLLLYLPVSSRHTLPIFTHSHRPTGSHSSPITSLPFNGSATFSISALSPKSE</sequence>
<evidence type="ECO:0000256" key="1">
    <source>
        <dbReference type="SAM" id="MobiDB-lite"/>
    </source>
</evidence>
<gene>
    <name evidence="3" type="ORF">JAAARDRAFT_37571</name>
</gene>
<feature type="region of interest" description="Disordered" evidence="1">
    <location>
        <begin position="56"/>
        <end position="78"/>
    </location>
</feature>
<dbReference type="AlphaFoldDB" id="A0A067PXG5"/>
<dbReference type="EMBL" id="KL197726">
    <property type="protein sequence ID" value="KDQ55036.1"/>
    <property type="molecule type" value="Genomic_DNA"/>
</dbReference>
<organism evidence="3 4">
    <name type="scientific">Jaapia argillacea MUCL 33604</name>
    <dbReference type="NCBI Taxonomy" id="933084"/>
    <lineage>
        <taxon>Eukaryota</taxon>
        <taxon>Fungi</taxon>
        <taxon>Dikarya</taxon>
        <taxon>Basidiomycota</taxon>
        <taxon>Agaricomycotina</taxon>
        <taxon>Agaricomycetes</taxon>
        <taxon>Agaricomycetidae</taxon>
        <taxon>Jaapiales</taxon>
        <taxon>Jaapiaceae</taxon>
        <taxon>Jaapia</taxon>
    </lineage>
</organism>
<evidence type="ECO:0000313" key="4">
    <source>
        <dbReference type="Proteomes" id="UP000027265"/>
    </source>
</evidence>
<dbReference type="Proteomes" id="UP000027265">
    <property type="component" value="Unassembled WGS sequence"/>
</dbReference>
<proteinExistence type="predicted"/>
<accession>A0A067PXG5</accession>
<name>A0A067PXG5_9AGAM</name>
<dbReference type="InParanoid" id="A0A067PXG5"/>
<evidence type="ECO:0000313" key="3">
    <source>
        <dbReference type="EMBL" id="KDQ55036.1"/>
    </source>
</evidence>
<keyword evidence="2" id="KW-0732">Signal</keyword>
<feature type="chain" id="PRO_5001643563" description="Secreted protein" evidence="2">
    <location>
        <begin position="18"/>
        <end position="92"/>
    </location>
</feature>
<keyword evidence="4" id="KW-1185">Reference proteome</keyword>
<reference evidence="4" key="1">
    <citation type="journal article" date="2014" name="Proc. Natl. Acad. Sci. U.S.A.">
        <title>Extensive sampling of basidiomycete genomes demonstrates inadequacy of the white-rot/brown-rot paradigm for wood decay fungi.</title>
        <authorList>
            <person name="Riley R."/>
            <person name="Salamov A.A."/>
            <person name="Brown D.W."/>
            <person name="Nagy L.G."/>
            <person name="Floudas D."/>
            <person name="Held B.W."/>
            <person name="Levasseur A."/>
            <person name="Lombard V."/>
            <person name="Morin E."/>
            <person name="Otillar R."/>
            <person name="Lindquist E.A."/>
            <person name="Sun H."/>
            <person name="LaButti K.M."/>
            <person name="Schmutz J."/>
            <person name="Jabbour D."/>
            <person name="Luo H."/>
            <person name="Baker S.E."/>
            <person name="Pisabarro A.G."/>
            <person name="Walton J.D."/>
            <person name="Blanchette R.A."/>
            <person name="Henrissat B."/>
            <person name="Martin F."/>
            <person name="Cullen D."/>
            <person name="Hibbett D.S."/>
            <person name="Grigoriev I.V."/>
        </authorList>
    </citation>
    <scope>NUCLEOTIDE SEQUENCE [LARGE SCALE GENOMIC DNA]</scope>
    <source>
        <strain evidence="4">MUCL 33604</strain>
    </source>
</reference>
<evidence type="ECO:0008006" key="5">
    <source>
        <dbReference type="Google" id="ProtNLM"/>
    </source>
</evidence>
<dbReference type="HOGENOM" id="CLU_2413552_0_0_1"/>
<feature type="compositionally biased region" description="Polar residues" evidence="1">
    <location>
        <begin position="65"/>
        <end position="78"/>
    </location>
</feature>